<dbReference type="Pfam" id="PF17866">
    <property type="entry name" value="AAA_lid_6"/>
    <property type="match status" value="1"/>
</dbReference>
<feature type="region of interest" description="Disordered" evidence="4">
    <location>
        <begin position="245"/>
        <end position="303"/>
    </location>
</feature>
<feature type="domain" description="AAA+ ATPase" evidence="5">
    <location>
        <begin position="349"/>
        <end position="488"/>
    </location>
</feature>
<evidence type="ECO:0000256" key="3">
    <source>
        <dbReference type="ARBA" id="ARBA00022840"/>
    </source>
</evidence>
<dbReference type="Gene3D" id="3.40.50.300">
    <property type="entry name" value="P-loop containing nucleotide triphosphate hydrolases"/>
    <property type="match status" value="1"/>
</dbReference>
<protein>
    <submittedName>
        <fullName evidence="6">ESX-1 secretion system protein EccA1</fullName>
    </submittedName>
</protein>
<dbReference type="Pfam" id="PF00004">
    <property type="entry name" value="AAA"/>
    <property type="match status" value="1"/>
</dbReference>
<sequence>MPESGCGAVSDRIAGAPHKRDDIGLELFVSTYWEHFAVPSRSSDDPILESIRLYRETLKQTEKLYVEGGELLRGSYGWLVSSDAENAIGIADQMFDLHQGLVMKVYAHSLPASRQRTLEQRQLGRTLLQHLWGEPVIGNQLKDAVDWLIREAEKFRWLDLLKPFAELPPLRDSWGQVNGVVIQMANLVCKADGEFGPLDQQHLKTLQNELDRIGGNAPERFPSDVAPQREALQWIRDEAARLRSGAATVERSPSHLPVDVETETPKPSSSLGPKRNLPANSQSPPTPSKSNEPEAPEDTRTPEQKLADAMAKLNRLVGLDNIKDQVNTLANFLKLENRRKEEGLPSTTPSLHMAFVGNPGTGKTTVARIVAEIFSALGVLPNGQLVETDRSGLVAEYAGQTGPKTNAKIDEALGGVLFVDEAYTLIDSSGQDQYGREAVQTLLKRMEDQREQLVVILAGYPQEMEGMIRSNPGLSSRVGTTMHFEDYSPVELAKIFELIAGAAKYTLPTESRRRLLYGFDYLYQGRDRHFGNGRCARNSFERSVRRLANRIAERTDIDRQLLTTLEGEDIEVAGILLSHLAALAGQEREVLVTCAQCQATQAISDQKLGCESICTVCKKPFTPKWGAFVPVGPPQSTAEEDG</sequence>
<evidence type="ECO:0000313" key="6">
    <source>
        <dbReference type="EMBL" id="QDS92401.1"/>
    </source>
</evidence>
<dbReference type="InterPro" id="IPR003593">
    <property type="entry name" value="AAA+_ATPase"/>
</dbReference>
<dbReference type="Proteomes" id="UP000320672">
    <property type="component" value="Chromosome"/>
</dbReference>
<dbReference type="OrthoDB" id="9806903at2"/>
<dbReference type="PRINTS" id="PR00819">
    <property type="entry name" value="CBXCFQXSUPER"/>
</dbReference>
<reference evidence="6 7" key="1">
    <citation type="submission" date="2019-02" db="EMBL/GenBank/DDBJ databases">
        <title>Deep-cultivation of Planctomycetes and their phenomic and genomic characterization uncovers novel biology.</title>
        <authorList>
            <person name="Wiegand S."/>
            <person name="Jogler M."/>
            <person name="Boedeker C."/>
            <person name="Pinto D."/>
            <person name="Vollmers J."/>
            <person name="Rivas-Marin E."/>
            <person name="Kohn T."/>
            <person name="Peeters S.H."/>
            <person name="Heuer A."/>
            <person name="Rast P."/>
            <person name="Oberbeckmann S."/>
            <person name="Bunk B."/>
            <person name="Jeske O."/>
            <person name="Meyerdierks A."/>
            <person name="Storesund J.E."/>
            <person name="Kallscheuer N."/>
            <person name="Luecker S."/>
            <person name="Lage O.M."/>
            <person name="Pohl T."/>
            <person name="Merkel B.J."/>
            <person name="Hornburger P."/>
            <person name="Mueller R.-W."/>
            <person name="Bruemmer F."/>
            <person name="Labrenz M."/>
            <person name="Spormann A.M."/>
            <person name="Op den Camp H."/>
            <person name="Overmann J."/>
            <person name="Amann R."/>
            <person name="Jetten M.S.M."/>
            <person name="Mascher T."/>
            <person name="Medema M.H."/>
            <person name="Devos D.P."/>
            <person name="Kaster A.-K."/>
            <person name="Ovreas L."/>
            <person name="Rohde M."/>
            <person name="Galperin M.Y."/>
            <person name="Jogler C."/>
        </authorList>
    </citation>
    <scope>NUCLEOTIDE SEQUENCE [LARGE SCALE GENOMIC DNA]</scope>
    <source>
        <strain evidence="6 7">FF011L</strain>
    </source>
</reference>
<proteinExistence type="inferred from homology"/>
<dbReference type="InterPro" id="IPR027417">
    <property type="entry name" value="P-loop_NTPase"/>
</dbReference>
<dbReference type="InterPro" id="IPR041627">
    <property type="entry name" value="AAA_lid_6"/>
</dbReference>
<dbReference type="SUPFAM" id="SSF52540">
    <property type="entry name" value="P-loop containing nucleoside triphosphate hydrolases"/>
    <property type="match status" value="1"/>
</dbReference>
<organism evidence="6 7">
    <name type="scientific">Roseimaritima multifibrata</name>
    <dbReference type="NCBI Taxonomy" id="1930274"/>
    <lineage>
        <taxon>Bacteria</taxon>
        <taxon>Pseudomonadati</taxon>
        <taxon>Planctomycetota</taxon>
        <taxon>Planctomycetia</taxon>
        <taxon>Pirellulales</taxon>
        <taxon>Pirellulaceae</taxon>
        <taxon>Roseimaritima</taxon>
    </lineage>
</organism>
<name>A0A517MC09_9BACT</name>
<dbReference type="AlphaFoldDB" id="A0A517MC09"/>
<keyword evidence="2" id="KW-0547">Nucleotide-binding</keyword>
<dbReference type="Gene3D" id="1.10.8.60">
    <property type="match status" value="1"/>
</dbReference>
<dbReference type="EMBL" id="CP036262">
    <property type="protein sequence ID" value="QDS92401.1"/>
    <property type="molecule type" value="Genomic_DNA"/>
</dbReference>
<dbReference type="KEGG" id="rml:FF011L_11440"/>
<dbReference type="InterPro" id="IPR003959">
    <property type="entry name" value="ATPase_AAA_core"/>
</dbReference>
<evidence type="ECO:0000256" key="2">
    <source>
        <dbReference type="ARBA" id="ARBA00022741"/>
    </source>
</evidence>
<dbReference type="PANTHER" id="PTHR43392:SF2">
    <property type="entry name" value="AAA-TYPE ATPASE FAMILY PROTEIN _ ANKYRIN REPEAT FAMILY PROTEIN"/>
    <property type="match status" value="1"/>
</dbReference>
<evidence type="ECO:0000256" key="1">
    <source>
        <dbReference type="ARBA" id="ARBA00010378"/>
    </source>
</evidence>
<keyword evidence="3" id="KW-0067">ATP-binding</keyword>
<dbReference type="RefSeq" id="WP_145350660.1">
    <property type="nucleotide sequence ID" value="NZ_CP036262.1"/>
</dbReference>
<dbReference type="InterPro" id="IPR000641">
    <property type="entry name" value="CbxX/CfxQ"/>
</dbReference>
<comment type="similarity">
    <text evidence="1">Belongs to the CbxX/CfxQ family.</text>
</comment>
<evidence type="ECO:0000259" key="5">
    <source>
        <dbReference type="SMART" id="SM00382"/>
    </source>
</evidence>
<accession>A0A517MC09</accession>
<gene>
    <name evidence="6" type="primary">eccA1_1</name>
    <name evidence="6" type="ORF">FF011L_11440</name>
</gene>
<evidence type="ECO:0000313" key="7">
    <source>
        <dbReference type="Proteomes" id="UP000320672"/>
    </source>
</evidence>
<dbReference type="SMART" id="SM00382">
    <property type="entry name" value="AAA"/>
    <property type="match status" value="1"/>
</dbReference>
<dbReference type="GO" id="GO:0016887">
    <property type="term" value="F:ATP hydrolysis activity"/>
    <property type="evidence" value="ECO:0007669"/>
    <property type="project" value="InterPro"/>
</dbReference>
<evidence type="ECO:0000256" key="4">
    <source>
        <dbReference type="SAM" id="MobiDB-lite"/>
    </source>
</evidence>
<dbReference type="PANTHER" id="PTHR43392">
    <property type="entry name" value="AAA-TYPE ATPASE FAMILY PROTEIN / ANKYRIN REPEAT FAMILY PROTEIN"/>
    <property type="match status" value="1"/>
</dbReference>
<keyword evidence="7" id="KW-1185">Reference proteome</keyword>
<dbReference type="InterPro" id="IPR050773">
    <property type="entry name" value="CbxX/CfxQ_RuBisCO_ESX"/>
</dbReference>
<dbReference type="FunFam" id="3.40.50.300:FF:000216">
    <property type="entry name" value="Type VII secretion ATPase EccA"/>
    <property type="match status" value="1"/>
</dbReference>
<dbReference type="GO" id="GO:0005524">
    <property type="term" value="F:ATP binding"/>
    <property type="evidence" value="ECO:0007669"/>
    <property type="project" value="UniProtKB-KW"/>
</dbReference>